<dbReference type="InterPro" id="IPR001478">
    <property type="entry name" value="PDZ"/>
</dbReference>
<feature type="transmembrane region" description="Helical" evidence="11">
    <location>
        <begin position="416"/>
        <end position="437"/>
    </location>
</feature>
<protein>
    <recommendedName>
        <fullName evidence="11">Zinc metalloprotease</fullName>
        <ecNumber evidence="11">3.4.24.-</ecNumber>
    </recommendedName>
</protein>
<feature type="transmembrane region" description="Helical" evidence="11">
    <location>
        <begin position="367"/>
        <end position="389"/>
    </location>
</feature>
<evidence type="ECO:0000256" key="10">
    <source>
        <dbReference type="ARBA" id="ARBA00023136"/>
    </source>
</evidence>
<evidence type="ECO:0000256" key="5">
    <source>
        <dbReference type="ARBA" id="ARBA00022692"/>
    </source>
</evidence>
<keyword evidence="8 11" id="KW-1133">Transmembrane helix</keyword>
<feature type="domain" description="PDZ" evidence="12">
    <location>
        <begin position="212"/>
        <end position="279"/>
    </location>
</feature>
<evidence type="ECO:0000256" key="11">
    <source>
        <dbReference type="RuleBase" id="RU362031"/>
    </source>
</evidence>
<dbReference type="SUPFAM" id="SSF50156">
    <property type="entry name" value="PDZ domain-like"/>
    <property type="match status" value="2"/>
</dbReference>
<dbReference type="Proteomes" id="UP001595556">
    <property type="component" value="Unassembled WGS sequence"/>
</dbReference>
<evidence type="ECO:0000256" key="9">
    <source>
        <dbReference type="ARBA" id="ARBA00023049"/>
    </source>
</evidence>
<comment type="cofactor">
    <cofactor evidence="1 11">
        <name>Zn(2+)</name>
        <dbReference type="ChEBI" id="CHEBI:29105"/>
    </cofactor>
</comment>
<feature type="transmembrane region" description="Helical" evidence="11">
    <location>
        <begin position="96"/>
        <end position="117"/>
    </location>
</feature>
<evidence type="ECO:0000256" key="6">
    <source>
        <dbReference type="ARBA" id="ARBA00022801"/>
    </source>
</evidence>
<evidence type="ECO:0000256" key="7">
    <source>
        <dbReference type="ARBA" id="ARBA00022833"/>
    </source>
</evidence>
<dbReference type="RefSeq" id="WP_377301476.1">
    <property type="nucleotide sequence ID" value="NZ_CP180191.1"/>
</dbReference>
<evidence type="ECO:0000256" key="1">
    <source>
        <dbReference type="ARBA" id="ARBA00001947"/>
    </source>
</evidence>
<dbReference type="GO" id="GO:0008237">
    <property type="term" value="F:metallopeptidase activity"/>
    <property type="evidence" value="ECO:0007669"/>
    <property type="project" value="UniProtKB-KW"/>
</dbReference>
<organism evidence="13 14">
    <name type="scientific">Piscinibacterium candidicorallinum</name>
    <dbReference type="NCBI Taxonomy" id="1793872"/>
    <lineage>
        <taxon>Bacteria</taxon>
        <taxon>Pseudomonadati</taxon>
        <taxon>Pseudomonadota</taxon>
        <taxon>Betaproteobacteria</taxon>
        <taxon>Burkholderiales</taxon>
        <taxon>Piscinibacterium</taxon>
    </lineage>
</organism>
<keyword evidence="4" id="KW-0645">Protease</keyword>
<keyword evidence="6 11" id="KW-0378">Hydrolase</keyword>
<dbReference type="PANTHER" id="PTHR42837">
    <property type="entry name" value="REGULATOR OF SIGMA-E PROTEASE RSEP"/>
    <property type="match status" value="1"/>
</dbReference>
<dbReference type="InterPro" id="IPR041489">
    <property type="entry name" value="PDZ_6"/>
</dbReference>
<evidence type="ECO:0000256" key="8">
    <source>
        <dbReference type="ARBA" id="ARBA00022989"/>
    </source>
</evidence>
<accession>A0ABV7GYZ9</accession>
<evidence type="ECO:0000259" key="12">
    <source>
        <dbReference type="SMART" id="SM00228"/>
    </source>
</evidence>
<keyword evidence="10 11" id="KW-0472">Membrane</keyword>
<keyword evidence="11" id="KW-0479">Metal-binding</keyword>
<reference evidence="14" key="1">
    <citation type="journal article" date="2019" name="Int. J. Syst. Evol. Microbiol.">
        <title>The Global Catalogue of Microorganisms (GCM) 10K type strain sequencing project: providing services to taxonomists for standard genome sequencing and annotation.</title>
        <authorList>
            <consortium name="The Broad Institute Genomics Platform"/>
            <consortium name="The Broad Institute Genome Sequencing Center for Infectious Disease"/>
            <person name="Wu L."/>
            <person name="Ma J."/>
        </authorList>
    </citation>
    <scope>NUCLEOTIDE SEQUENCE [LARGE SCALE GENOMIC DNA]</scope>
    <source>
        <strain evidence="14">KCTC 52168</strain>
    </source>
</reference>
<dbReference type="EMBL" id="JBHRTI010000003">
    <property type="protein sequence ID" value="MFC3146898.1"/>
    <property type="molecule type" value="Genomic_DNA"/>
</dbReference>
<keyword evidence="7 11" id="KW-0862">Zinc</keyword>
<dbReference type="Pfam" id="PF02163">
    <property type="entry name" value="Peptidase_M50"/>
    <property type="match status" value="1"/>
</dbReference>
<evidence type="ECO:0000313" key="14">
    <source>
        <dbReference type="Proteomes" id="UP001595556"/>
    </source>
</evidence>
<keyword evidence="14" id="KW-1185">Reference proteome</keyword>
<dbReference type="InterPro" id="IPR004387">
    <property type="entry name" value="Pept_M50_Zn"/>
</dbReference>
<dbReference type="InterPro" id="IPR008915">
    <property type="entry name" value="Peptidase_M50"/>
</dbReference>
<sequence>MQQIAYFLLTVSVLVVWHELGHYWAARRCGVRVQRFSLGFGPVLLSRVSRKTGVEWAVSAVPLGGYVAMDEGRSSADDRTAASPGHFSAQPLSNRAFIIAAGPLANLILAAVLYWLIAVVGSTATAPQLARSTEGSLFARAGFTEPVQVLSVDDESVLSLRDASMRLLSRATARDQVNVRVRPLGATSMDGKVLTLDFSGLSRADIDGNILSRLGMVPYAGPAVIAEVSAGGAAAAAGLQPGDRVLQAGEVAIESGADLASIVRASPERALSLTVLRAGQTLQLSIVPKLSAGSVRTGVIGVRFTGPERVTERFEPLAAVAVAAKQTWDMTAMTVRMLWQIATGQAALSNLSGPITIADVATQSASFGLISFLSFLAVVSVGLFVFNLLPIPQLDGGHLLYFAYEAMTGRAPSERALLLGQRVGLIVLGLVMAIALSNDVIRRLPAS</sequence>
<dbReference type="SMART" id="SM00228">
    <property type="entry name" value="PDZ"/>
    <property type="match status" value="2"/>
</dbReference>
<evidence type="ECO:0000313" key="13">
    <source>
        <dbReference type="EMBL" id="MFC3146898.1"/>
    </source>
</evidence>
<evidence type="ECO:0000256" key="4">
    <source>
        <dbReference type="ARBA" id="ARBA00022670"/>
    </source>
</evidence>
<name>A0ABV7GYZ9_9BURK</name>
<feature type="domain" description="PDZ" evidence="12">
    <location>
        <begin position="113"/>
        <end position="185"/>
    </location>
</feature>
<comment type="subcellular location">
    <subcellularLocation>
        <location evidence="2">Membrane</location>
        <topology evidence="2">Multi-pass membrane protein</topology>
    </subcellularLocation>
</comment>
<dbReference type="CDD" id="cd06163">
    <property type="entry name" value="S2P-M50_PDZ_RseP-like"/>
    <property type="match status" value="1"/>
</dbReference>
<dbReference type="NCBIfam" id="TIGR00054">
    <property type="entry name" value="RIP metalloprotease RseP"/>
    <property type="match status" value="1"/>
</dbReference>
<evidence type="ECO:0000256" key="2">
    <source>
        <dbReference type="ARBA" id="ARBA00004141"/>
    </source>
</evidence>
<dbReference type="EC" id="3.4.24.-" evidence="11"/>
<dbReference type="Gene3D" id="2.30.42.10">
    <property type="match status" value="2"/>
</dbReference>
<gene>
    <name evidence="13" type="primary">rseP</name>
    <name evidence="13" type="ORF">ACFOEN_04485</name>
</gene>
<dbReference type="InterPro" id="IPR036034">
    <property type="entry name" value="PDZ_sf"/>
</dbReference>
<dbReference type="PANTHER" id="PTHR42837:SF2">
    <property type="entry name" value="MEMBRANE METALLOPROTEASE ARASP2, CHLOROPLASTIC-RELATED"/>
    <property type="match status" value="1"/>
</dbReference>
<evidence type="ECO:0000256" key="3">
    <source>
        <dbReference type="ARBA" id="ARBA00007931"/>
    </source>
</evidence>
<keyword evidence="9 11" id="KW-0482">Metalloprotease</keyword>
<feature type="transmembrane region" description="Helical" evidence="11">
    <location>
        <begin position="6"/>
        <end position="25"/>
    </location>
</feature>
<comment type="caution">
    <text evidence="13">The sequence shown here is derived from an EMBL/GenBank/DDBJ whole genome shotgun (WGS) entry which is preliminary data.</text>
</comment>
<comment type="similarity">
    <text evidence="3 11">Belongs to the peptidase M50B family.</text>
</comment>
<keyword evidence="5 11" id="KW-0812">Transmembrane</keyword>
<proteinExistence type="inferred from homology"/>
<dbReference type="Pfam" id="PF17820">
    <property type="entry name" value="PDZ_6"/>
    <property type="match status" value="1"/>
</dbReference>